<evidence type="ECO:0000256" key="6">
    <source>
        <dbReference type="ARBA" id="ARBA00023004"/>
    </source>
</evidence>
<protein>
    <recommendedName>
        <fullName evidence="8">Radical SAM core domain-containing protein</fullName>
    </recommendedName>
</protein>
<accession>A0A0A6RVB8</accession>
<reference evidence="9 10" key="1">
    <citation type="journal article" date="2016" name="Front. Microbiol.">
        <title>Single-Cell (Meta-)Genomics of a Dimorphic Candidatus Thiomargarita nelsonii Reveals Genomic Plasticity.</title>
        <authorList>
            <person name="Flood B.E."/>
            <person name="Fliss P."/>
            <person name="Jones D.S."/>
            <person name="Dick G.J."/>
            <person name="Jain S."/>
            <person name="Kaster A.K."/>
            <person name="Winkel M."/>
            <person name="Mussmann M."/>
            <person name="Bailey J."/>
        </authorList>
    </citation>
    <scope>NUCLEOTIDE SEQUENCE [LARGE SCALE GENOMIC DNA]</scope>
    <source>
        <strain evidence="9">Hydrate Ridge</strain>
    </source>
</reference>
<dbReference type="GO" id="GO:0032324">
    <property type="term" value="P:molybdopterin cofactor biosynthetic process"/>
    <property type="evidence" value="ECO:0007669"/>
    <property type="project" value="UniProtKB-ARBA"/>
</dbReference>
<comment type="caution">
    <text evidence="9">The sequence shown here is derived from an EMBL/GenBank/DDBJ whole genome shotgun (WGS) entry which is preliminary data.</text>
</comment>
<dbReference type="PROSITE" id="PS01305">
    <property type="entry name" value="MOAA_NIFB_PQQE"/>
    <property type="match status" value="1"/>
</dbReference>
<dbReference type="InterPro" id="IPR058240">
    <property type="entry name" value="rSAM_sf"/>
</dbReference>
<evidence type="ECO:0000256" key="5">
    <source>
        <dbReference type="ARBA" id="ARBA00023002"/>
    </source>
</evidence>
<dbReference type="InterPro" id="IPR007197">
    <property type="entry name" value="rSAM"/>
</dbReference>
<evidence type="ECO:0000256" key="1">
    <source>
        <dbReference type="ARBA" id="ARBA00001966"/>
    </source>
</evidence>
<dbReference type="SMART" id="SM00729">
    <property type="entry name" value="Elp3"/>
    <property type="match status" value="1"/>
</dbReference>
<dbReference type="InterPro" id="IPR000385">
    <property type="entry name" value="MoaA_NifB_PqqE_Fe-S-bd_CS"/>
</dbReference>
<keyword evidence="3" id="KW-0949">S-adenosyl-L-methionine</keyword>
<dbReference type="GO" id="GO:0046872">
    <property type="term" value="F:metal ion binding"/>
    <property type="evidence" value="ECO:0007669"/>
    <property type="project" value="UniProtKB-KW"/>
</dbReference>
<dbReference type="GO" id="GO:0051539">
    <property type="term" value="F:4 iron, 4 sulfur cluster binding"/>
    <property type="evidence" value="ECO:0007669"/>
    <property type="project" value="UniProtKB-KW"/>
</dbReference>
<evidence type="ECO:0000256" key="3">
    <source>
        <dbReference type="ARBA" id="ARBA00022691"/>
    </source>
</evidence>
<dbReference type="InterPro" id="IPR013785">
    <property type="entry name" value="Aldolase_TIM"/>
</dbReference>
<evidence type="ECO:0000313" key="10">
    <source>
        <dbReference type="Proteomes" id="UP000030428"/>
    </source>
</evidence>
<dbReference type="SFLD" id="SFLDS00029">
    <property type="entry name" value="Radical_SAM"/>
    <property type="match status" value="1"/>
</dbReference>
<dbReference type="Proteomes" id="UP000030428">
    <property type="component" value="Unassembled WGS sequence"/>
</dbReference>
<evidence type="ECO:0000259" key="8">
    <source>
        <dbReference type="PROSITE" id="PS51918"/>
    </source>
</evidence>
<dbReference type="AlphaFoldDB" id="A0A0A6RVB8"/>
<dbReference type="PANTHER" id="PTHR11228:SF7">
    <property type="entry name" value="PQQA PEPTIDE CYCLASE"/>
    <property type="match status" value="1"/>
</dbReference>
<dbReference type="InterPro" id="IPR006638">
    <property type="entry name" value="Elp3/MiaA/NifB-like_rSAM"/>
</dbReference>
<dbReference type="InterPro" id="IPR050377">
    <property type="entry name" value="Radical_SAM_PqqE_MftC-like"/>
</dbReference>
<name>A0A0A6RVB8_9GAMM</name>
<proteinExistence type="predicted"/>
<evidence type="ECO:0000256" key="4">
    <source>
        <dbReference type="ARBA" id="ARBA00022723"/>
    </source>
</evidence>
<keyword evidence="10" id="KW-1185">Reference proteome</keyword>
<keyword evidence="6" id="KW-0408">Iron</keyword>
<sequence>MNKFRIIQITGNPIEGSCRHRLTDIKRKLKMHDDQIYKGYYMITARCNLSCSYCILENAPHQLKQELSLLQKMELISHLYHNLKFRSLTISGGEALIIGKSVPSDFLQLLKFLKQFKSDDTQKNLQIKLYTNGIYVTETIAVAMQGIIDEVSINIDSSNDETLLLIGRNKNKKDKYFLKVVEVIKVLSSQGIKVKLHTVVSTLNYQNIALEVRAIYETVKNANPMFKQWKFYQYMSYDDIVVDEKHQIDIEIFESVQKEIEENLSGLDVDIHFKSNQEMNQSLFNILATGIAQYRLPENTWTTTLRTENLLSYKSMEQLIERNKIDVDLFNAYHSYSPI</sequence>
<dbReference type="Pfam" id="PF04055">
    <property type="entry name" value="Radical_SAM"/>
    <property type="match status" value="1"/>
</dbReference>
<dbReference type="Gene3D" id="3.20.20.70">
    <property type="entry name" value="Aldolase class I"/>
    <property type="match status" value="1"/>
</dbReference>
<dbReference type="PANTHER" id="PTHR11228">
    <property type="entry name" value="RADICAL SAM DOMAIN PROTEIN"/>
    <property type="match status" value="1"/>
</dbReference>
<evidence type="ECO:0000256" key="2">
    <source>
        <dbReference type="ARBA" id="ARBA00022485"/>
    </source>
</evidence>
<keyword evidence="4" id="KW-0479">Metal-binding</keyword>
<dbReference type="SUPFAM" id="SSF102114">
    <property type="entry name" value="Radical SAM enzymes"/>
    <property type="match status" value="1"/>
</dbReference>
<evidence type="ECO:0000256" key="7">
    <source>
        <dbReference type="ARBA" id="ARBA00023014"/>
    </source>
</evidence>
<gene>
    <name evidence="9" type="ORF">PN36_20810</name>
</gene>
<evidence type="ECO:0000313" key="9">
    <source>
        <dbReference type="EMBL" id="KHD07811.1"/>
    </source>
</evidence>
<dbReference type="PROSITE" id="PS51918">
    <property type="entry name" value="RADICAL_SAM"/>
    <property type="match status" value="1"/>
</dbReference>
<dbReference type="GO" id="GO:0016491">
    <property type="term" value="F:oxidoreductase activity"/>
    <property type="evidence" value="ECO:0007669"/>
    <property type="project" value="UniProtKB-KW"/>
</dbReference>
<keyword evidence="2" id="KW-0004">4Fe-4S</keyword>
<organism evidence="9 10">
    <name type="scientific">Candidatus Thiomargarita nelsonii</name>
    <dbReference type="NCBI Taxonomy" id="1003181"/>
    <lineage>
        <taxon>Bacteria</taxon>
        <taxon>Pseudomonadati</taxon>
        <taxon>Pseudomonadota</taxon>
        <taxon>Gammaproteobacteria</taxon>
        <taxon>Thiotrichales</taxon>
        <taxon>Thiotrichaceae</taxon>
        <taxon>Thiomargarita</taxon>
    </lineage>
</organism>
<comment type="cofactor">
    <cofactor evidence="1">
        <name>[4Fe-4S] cluster</name>
        <dbReference type="ChEBI" id="CHEBI:49883"/>
    </cofactor>
</comment>
<dbReference type="CDD" id="cd01335">
    <property type="entry name" value="Radical_SAM"/>
    <property type="match status" value="1"/>
</dbReference>
<dbReference type="SFLD" id="SFLDG01067">
    <property type="entry name" value="SPASM/twitch_domain_containing"/>
    <property type="match status" value="1"/>
</dbReference>
<keyword evidence="5" id="KW-0560">Oxidoreductase</keyword>
<dbReference type="EMBL" id="JSZA02000091">
    <property type="protein sequence ID" value="KHD07811.1"/>
    <property type="molecule type" value="Genomic_DNA"/>
</dbReference>
<feature type="domain" description="Radical SAM core" evidence="8">
    <location>
        <begin position="32"/>
        <end position="263"/>
    </location>
</feature>
<keyword evidence="7" id="KW-0411">Iron-sulfur</keyword>